<evidence type="ECO:0000313" key="3">
    <source>
        <dbReference type="Proteomes" id="UP001239994"/>
    </source>
</evidence>
<comment type="caution">
    <text evidence="2">The sequence shown here is derived from an EMBL/GenBank/DDBJ whole genome shotgun (WGS) entry which is preliminary data.</text>
</comment>
<evidence type="ECO:0000256" key="1">
    <source>
        <dbReference type="SAM" id="MobiDB-lite"/>
    </source>
</evidence>
<dbReference type="Proteomes" id="UP001239994">
    <property type="component" value="Unassembled WGS sequence"/>
</dbReference>
<proteinExistence type="predicted"/>
<name>A0AAD8Z8R8_9TELE</name>
<sequence length="242" mass="27247">MEVEEDPHRNLPSHSNAKTSGKDEPSVPKASPKAPRRAHCPGASKLPRVASREASSEEDTPLPKAKGSRVHVPTPKPRGGKRQRHQCLHRNQTTQLVHFPTHMHQNLDSRRRTVPPKLLRENIKREHTEQELSPQRKKAKLFILKVLQNVLLVVAGVGVTHIRQGKPVLLWHALKRKRMSDLRTKCTFVDAKGASAPDVMLMLSLNLSQFLWTLPPPPDVPCCDPSPFTPGTHFSNTLGRRW</sequence>
<gene>
    <name evidence="2" type="ORF">P4O66_001308</name>
</gene>
<accession>A0AAD8Z8R8</accession>
<protein>
    <submittedName>
        <fullName evidence="2">Uncharacterized protein</fullName>
    </submittedName>
</protein>
<dbReference type="EMBL" id="JAROKS010000016">
    <property type="protein sequence ID" value="KAK1794587.1"/>
    <property type="molecule type" value="Genomic_DNA"/>
</dbReference>
<evidence type="ECO:0000313" key="2">
    <source>
        <dbReference type="EMBL" id="KAK1794587.1"/>
    </source>
</evidence>
<reference evidence="2" key="1">
    <citation type="submission" date="2023-03" db="EMBL/GenBank/DDBJ databases">
        <title>Electrophorus voltai genome.</title>
        <authorList>
            <person name="Bian C."/>
        </authorList>
    </citation>
    <scope>NUCLEOTIDE SEQUENCE</scope>
    <source>
        <strain evidence="2">CB-2022</strain>
        <tissue evidence="2">Muscle</tissue>
    </source>
</reference>
<dbReference type="AlphaFoldDB" id="A0AAD8Z8R8"/>
<organism evidence="2 3">
    <name type="scientific">Electrophorus voltai</name>
    <dbReference type="NCBI Taxonomy" id="2609070"/>
    <lineage>
        <taxon>Eukaryota</taxon>
        <taxon>Metazoa</taxon>
        <taxon>Chordata</taxon>
        <taxon>Craniata</taxon>
        <taxon>Vertebrata</taxon>
        <taxon>Euteleostomi</taxon>
        <taxon>Actinopterygii</taxon>
        <taxon>Neopterygii</taxon>
        <taxon>Teleostei</taxon>
        <taxon>Ostariophysi</taxon>
        <taxon>Gymnotiformes</taxon>
        <taxon>Gymnotoidei</taxon>
        <taxon>Gymnotidae</taxon>
        <taxon>Electrophorus</taxon>
    </lineage>
</organism>
<feature type="compositionally biased region" description="Basic residues" evidence="1">
    <location>
        <begin position="78"/>
        <end position="88"/>
    </location>
</feature>
<keyword evidence="3" id="KW-1185">Reference proteome</keyword>
<feature type="region of interest" description="Disordered" evidence="1">
    <location>
        <begin position="1"/>
        <end position="115"/>
    </location>
</feature>